<dbReference type="AlphaFoldDB" id="A0A1I2HNR8"/>
<dbReference type="EMBL" id="FONY01000025">
    <property type="protein sequence ID" value="SFF32005.1"/>
    <property type="molecule type" value="Genomic_DNA"/>
</dbReference>
<reference evidence="1 2" key="1">
    <citation type="submission" date="2016-10" db="EMBL/GenBank/DDBJ databases">
        <authorList>
            <person name="de Groot N.N."/>
        </authorList>
    </citation>
    <scope>NUCLEOTIDE SEQUENCE [LARGE SCALE GENOMIC DNA]</scope>
    <source>
        <strain>GEY</strain>
        <strain evidence="2">DSM 9560</strain>
    </source>
</reference>
<evidence type="ECO:0000313" key="1">
    <source>
        <dbReference type="EMBL" id="SFF32005.1"/>
    </source>
</evidence>
<evidence type="ECO:0000313" key="2">
    <source>
        <dbReference type="Proteomes" id="UP000199513"/>
    </source>
</evidence>
<dbReference type="STRING" id="1003.SAMN04488541_102565"/>
<organism evidence="1 2">
    <name type="scientific">Thermoflexibacter ruber</name>
    <dbReference type="NCBI Taxonomy" id="1003"/>
    <lineage>
        <taxon>Bacteria</taxon>
        <taxon>Pseudomonadati</taxon>
        <taxon>Bacteroidota</taxon>
        <taxon>Cytophagia</taxon>
        <taxon>Cytophagales</taxon>
        <taxon>Thermoflexibacteraceae</taxon>
        <taxon>Thermoflexibacter</taxon>
    </lineage>
</organism>
<sequence length="132" mass="15083">MVYKVGDIVFSESEKMLLENSYVTHNHTIVSTFSYNGDITFAVANNLAQIRVALPNNYVLLLKRPDNGWGASIGEVEKIMFDLEGEINAKFFSYENYLNQTMTQREYDTYMNEGLVIDLLAKLGLTIQKEKL</sequence>
<accession>A0A1I2HNR8</accession>
<dbReference type="Proteomes" id="UP000199513">
    <property type="component" value="Unassembled WGS sequence"/>
</dbReference>
<protein>
    <submittedName>
        <fullName evidence="1">Uncharacterized protein</fullName>
    </submittedName>
</protein>
<proteinExistence type="predicted"/>
<keyword evidence="2" id="KW-1185">Reference proteome</keyword>
<gene>
    <name evidence="1" type="ORF">SAMN04488541_102565</name>
</gene>
<name>A0A1I2HNR8_9BACT</name>